<accession>A0A8S9IIS9</accession>
<evidence type="ECO:0000313" key="2">
    <source>
        <dbReference type="EMBL" id="KAF2601887.1"/>
    </source>
</evidence>
<sequence>MLENENLFTTGVILSFAVSDGTGVDVLALMKRISALQSSGQNCYKQQEIEEQDRSSCSRTWTWYRQSGTS</sequence>
<dbReference type="AlphaFoldDB" id="A0A8S9IIS9"/>
<gene>
    <name evidence="1" type="ORF">F2Q68_00027488</name>
    <name evidence="2" type="ORF">F2Q70_00027905</name>
</gene>
<name>A0A8S9IIS9_BRACR</name>
<dbReference type="EMBL" id="QGKY02000094">
    <property type="protein sequence ID" value="KAF2601887.1"/>
    <property type="molecule type" value="Genomic_DNA"/>
</dbReference>
<reference evidence="1" key="1">
    <citation type="submission" date="2019-12" db="EMBL/GenBank/DDBJ databases">
        <title>Genome sequencing and annotation of Brassica cretica.</title>
        <authorList>
            <person name="Studholme D.J."/>
            <person name="Sarris P.F."/>
        </authorList>
    </citation>
    <scope>NUCLEOTIDE SEQUENCE</scope>
    <source>
        <strain evidence="1">PFS-001/15</strain>
        <strain evidence="2">PFS-102/07</strain>
        <tissue evidence="1">Leaf</tissue>
    </source>
</reference>
<protein>
    <submittedName>
        <fullName evidence="1">Uncharacterized protein</fullName>
    </submittedName>
</protein>
<dbReference type="EMBL" id="QGKW02001911">
    <property type="protein sequence ID" value="KAF2569851.1"/>
    <property type="molecule type" value="Genomic_DNA"/>
</dbReference>
<evidence type="ECO:0000313" key="1">
    <source>
        <dbReference type="EMBL" id="KAF2569851.1"/>
    </source>
</evidence>
<dbReference type="Proteomes" id="UP000712281">
    <property type="component" value="Unassembled WGS sequence"/>
</dbReference>
<comment type="caution">
    <text evidence="1">The sequence shown here is derived from an EMBL/GenBank/DDBJ whole genome shotgun (WGS) entry which is preliminary data.</text>
</comment>
<evidence type="ECO:0000313" key="3">
    <source>
        <dbReference type="Proteomes" id="UP000712281"/>
    </source>
</evidence>
<proteinExistence type="predicted"/>
<organism evidence="1 3">
    <name type="scientific">Brassica cretica</name>
    <name type="common">Mustard</name>
    <dbReference type="NCBI Taxonomy" id="69181"/>
    <lineage>
        <taxon>Eukaryota</taxon>
        <taxon>Viridiplantae</taxon>
        <taxon>Streptophyta</taxon>
        <taxon>Embryophyta</taxon>
        <taxon>Tracheophyta</taxon>
        <taxon>Spermatophyta</taxon>
        <taxon>Magnoliopsida</taxon>
        <taxon>eudicotyledons</taxon>
        <taxon>Gunneridae</taxon>
        <taxon>Pentapetalae</taxon>
        <taxon>rosids</taxon>
        <taxon>malvids</taxon>
        <taxon>Brassicales</taxon>
        <taxon>Brassicaceae</taxon>
        <taxon>Brassiceae</taxon>
        <taxon>Brassica</taxon>
    </lineage>
</organism>